<evidence type="ECO:0000313" key="2">
    <source>
        <dbReference type="Proteomes" id="UP000515811"/>
    </source>
</evidence>
<accession>A0A7G9RP92</accession>
<protein>
    <submittedName>
        <fullName evidence="1">Immunity 22 family protein</fullName>
    </submittedName>
</protein>
<keyword evidence="2" id="KW-1185">Reference proteome</keyword>
<dbReference type="AlphaFoldDB" id="A0A7G9RP92"/>
<gene>
    <name evidence="1" type="ORF">H9K76_00480</name>
</gene>
<organism evidence="1 2">
    <name type="scientific">Diaphorobacter ruginosibacter</name>
    <dbReference type="NCBI Taxonomy" id="1715720"/>
    <lineage>
        <taxon>Bacteria</taxon>
        <taxon>Pseudomonadati</taxon>
        <taxon>Pseudomonadota</taxon>
        <taxon>Betaproteobacteria</taxon>
        <taxon>Burkholderiales</taxon>
        <taxon>Comamonadaceae</taxon>
        <taxon>Diaphorobacter</taxon>
    </lineage>
</organism>
<dbReference type="Proteomes" id="UP000515811">
    <property type="component" value="Chromosome"/>
</dbReference>
<evidence type="ECO:0000313" key="1">
    <source>
        <dbReference type="EMBL" id="QNN57417.1"/>
    </source>
</evidence>
<dbReference type="RefSeq" id="WP_187597671.1">
    <property type="nucleotide sequence ID" value="NZ_CP060714.1"/>
</dbReference>
<name>A0A7G9RP92_9BURK</name>
<dbReference type="InterPro" id="IPR025560">
    <property type="entry name" value="Imm22"/>
</dbReference>
<dbReference type="EMBL" id="CP060714">
    <property type="protein sequence ID" value="QNN57417.1"/>
    <property type="molecule type" value="Genomic_DNA"/>
</dbReference>
<proteinExistence type="predicted"/>
<dbReference type="KEGG" id="drg:H9K76_00480"/>
<sequence length="197" mass="22223">MNQSQEHSEEFRRALVDEALHRTPAGGYPALEKREGLVPGTLFDWVKEYGPPRSERPFEALHFWIGMTALPEDAFWRYFDHADGYWDLEVEDIEEAAEDVTGCGFCVDAGMKFLYDDDLMQIIWFAQPVSVRAIVDESTIATDQAAEIVVRACLERGMDKANAAFVYADPSFKVADPSKLFNGLPYIGKFRSRKGAA</sequence>
<reference evidence="1 2" key="1">
    <citation type="submission" date="2020-08" db="EMBL/GenBank/DDBJ databases">
        <title>Genome sequence of Diaphorobacter ruginosibacter DSM 27467T.</title>
        <authorList>
            <person name="Hyun D.-W."/>
            <person name="Bae J.-W."/>
        </authorList>
    </citation>
    <scope>NUCLEOTIDE SEQUENCE [LARGE SCALE GENOMIC DNA]</scope>
    <source>
        <strain evidence="1 2">DSM 27467</strain>
    </source>
</reference>
<dbReference type="Pfam" id="PF14112">
    <property type="entry name" value="DUF4284"/>
    <property type="match status" value="1"/>
</dbReference>